<accession>A0A1W1BNY9</accession>
<reference evidence="1" key="1">
    <citation type="submission" date="2016-10" db="EMBL/GenBank/DDBJ databases">
        <authorList>
            <person name="de Groot N.N."/>
        </authorList>
    </citation>
    <scope>NUCLEOTIDE SEQUENCE</scope>
</reference>
<dbReference type="EMBL" id="FPHK01000016">
    <property type="protein sequence ID" value="SFV55192.1"/>
    <property type="molecule type" value="Genomic_DNA"/>
</dbReference>
<organism evidence="1">
    <name type="scientific">hydrothermal vent metagenome</name>
    <dbReference type="NCBI Taxonomy" id="652676"/>
    <lineage>
        <taxon>unclassified sequences</taxon>
        <taxon>metagenomes</taxon>
        <taxon>ecological metagenomes</taxon>
    </lineage>
</organism>
<dbReference type="Gene3D" id="2.40.160.10">
    <property type="entry name" value="Porin"/>
    <property type="match status" value="1"/>
</dbReference>
<dbReference type="AlphaFoldDB" id="A0A1W1BNY9"/>
<sequence length="430" mass="44939">MKFTKMSLVAALLVGSSAFALENTKVSGDANLFYSTSGQGKGNSVFDKDASAADAALNLNVTTDLVKNDVVAVSAGAGYTVLSTLGLENNLVSNVWGSAHGATAPTGASYGSALGGAKVENANWMNEAWIAATAGKTTAKIGRMELDTPLVFTEKWSIEKNTFEAAAVINQDIPDTILVGAYVGNGNGTENVGQDVNGTVFGYKLAAGAVVNQDGQFTTYGTDGAYALGVINNSYKPLTAQFWYYDLTRLATAYWLQADLDASSLGAEGLTAGVQYSAQALKNGNSLGVANTDTSSVYALMLGYEMKDVATFKVAYSDVDKKGVLTAANTATQSGASKLYTEAWWNYGYVTQHDTSSFMLSAEGKVADVDLLAQYTNANTSAAGQKDLSEAALVASKSFGALDTTAAYVYTKIGNGDAFSMIQAYLTLNF</sequence>
<proteinExistence type="predicted"/>
<protein>
    <recommendedName>
        <fullName evidence="2">Porin domain-containing protein</fullName>
    </recommendedName>
</protein>
<evidence type="ECO:0008006" key="2">
    <source>
        <dbReference type="Google" id="ProtNLM"/>
    </source>
</evidence>
<dbReference type="InterPro" id="IPR023614">
    <property type="entry name" value="Porin_dom_sf"/>
</dbReference>
<evidence type="ECO:0000313" key="1">
    <source>
        <dbReference type="EMBL" id="SFV55192.1"/>
    </source>
</evidence>
<gene>
    <name evidence="1" type="ORF">MNB_SM-6-1526</name>
</gene>
<name>A0A1W1BNY9_9ZZZZ</name>